<evidence type="ECO:0000256" key="1">
    <source>
        <dbReference type="ARBA" id="ARBA00004429"/>
    </source>
</evidence>
<evidence type="ECO:0000313" key="11">
    <source>
        <dbReference type="Proteomes" id="UP000218775"/>
    </source>
</evidence>
<dbReference type="EMBL" id="NVUK01000033">
    <property type="protein sequence ID" value="PCI76135.1"/>
    <property type="molecule type" value="Genomic_DNA"/>
</dbReference>
<name>A0A2A4X253_UNCAE</name>
<evidence type="ECO:0000256" key="5">
    <source>
        <dbReference type="ARBA" id="ARBA00022692"/>
    </source>
</evidence>
<dbReference type="PIRSF" id="PIRSF006060">
    <property type="entry name" value="AA_transporter"/>
    <property type="match status" value="1"/>
</dbReference>
<dbReference type="PRINTS" id="PR00166">
    <property type="entry name" value="AROAAPRMEASE"/>
</dbReference>
<evidence type="ECO:0000256" key="2">
    <source>
        <dbReference type="ARBA" id="ARBA00022448"/>
    </source>
</evidence>
<feature type="transmembrane region" description="Helical" evidence="9">
    <location>
        <begin position="307"/>
        <end position="326"/>
    </location>
</feature>
<dbReference type="AlphaFoldDB" id="A0A2A4X253"/>
<dbReference type="InterPro" id="IPR018227">
    <property type="entry name" value="Amino_acid_transport_2"/>
</dbReference>
<reference evidence="11" key="1">
    <citation type="submission" date="2017-08" db="EMBL/GenBank/DDBJ databases">
        <title>A dynamic microbial community with high functional redundancy inhabits the cold, oxic subseafloor aquifer.</title>
        <authorList>
            <person name="Tully B.J."/>
            <person name="Wheat C.G."/>
            <person name="Glazer B.T."/>
            <person name="Huber J.A."/>
        </authorList>
    </citation>
    <scope>NUCLEOTIDE SEQUENCE [LARGE SCALE GENOMIC DNA]</scope>
</reference>
<dbReference type="PANTHER" id="PTHR46997">
    <property type="entry name" value="LOW AFFINITY TRYPTOPHAN PERMEASE-RELATED"/>
    <property type="match status" value="1"/>
</dbReference>
<evidence type="ECO:0000256" key="9">
    <source>
        <dbReference type="SAM" id="Phobius"/>
    </source>
</evidence>
<keyword evidence="2" id="KW-0813">Transport</keyword>
<keyword evidence="3" id="KW-1003">Cell membrane</keyword>
<protein>
    <recommendedName>
        <fullName evidence="12">Aromatic amino acid permease</fullName>
    </recommendedName>
</protein>
<evidence type="ECO:0000256" key="7">
    <source>
        <dbReference type="ARBA" id="ARBA00022989"/>
    </source>
</evidence>
<keyword evidence="7 9" id="KW-1133">Transmembrane helix</keyword>
<feature type="transmembrane region" description="Helical" evidence="9">
    <location>
        <begin position="273"/>
        <end position="295"/>
    </location>
</feature>
<dbReference type="Pfam" id="PF03222">
    <property type="entry name" value="Trp_Tyr_perm"/>
    <property type="match status" value="1"/>
</dbReference>
<feature type="transmembrane region" description="Helical" evidence="9">
    <location>
        <begin position="34"/>
        <end position="58"/>
    </location>
</feature>
<evidence type="ECO:0000256" key="6">
    <source>
        <dbReference type="ARBA" id="ARBA00022970"/>
    </source>
</evidence>
<proteinExistence type="predicted"/>
<feature type="transmembrane region" description="Helical" evidence="9">
    <location>
        <begin position="7"/>
        <end position="28"/>
    </location>
</feature>
<feature type="transmembrane region" description="Helical" evidence="9">
    <location>
        <begin position="332"/>
        <end position="359"/>
    </location>
</feature>
<dbReference type="GO" id="GO:0005886">
    <property type="term" value="C:plasma membrane"/>
    <property type="evidence" value="ECO:0007669"/>
    <property type="project" value="UniProtKB-SubCell"/>
</dbReference>
<gene>
    <name evidence="10" type="ORF">COB21_04730</name>
</gene>
<dbReference type="PANTHER" id="PTHR46997:SF2">
    <property type="entry name" value="TYROSINE-SPECIFIC TRANSPORT SYSTEM"/>
    <property type="match status" value="1"/>
</dbReference>
<keyword evidence="5 9" id="KW-0812">Transmembrane</keyword>
<dbReference type="GO" id="GO:0015173">
    <property type="term" value="F:aromatic amino acid transmembrane transporter activity"/>
    <property type="evidence" value="ECO:0007669"/>
    <property type="project" value="InterPro"/>
</dbReference>
<keyword evidence="8 9" id="KW-0472">Membrane</keyword>
<organism evidence="10 11">
    <name type="scientific">Aerophobetes bacterium</name>
    <dbReference type="NCBI Taxonomy" id="2030807"/>
    <lineage>
        <taxon>Bacteria</taxon>
        <taxon>Candidatus Aerophobota</taxon>
    </lineage>
</organism>
<feature type="transmembrane region" description="Helical" evidence="9">
    <location>
        <begin position="120"/>
        <end position="138"/>
    </location>
</feature>
<evidence type="ECO:0000256" key="3">
    <source>
        <dbReference type="ARBA" id="ARBA00022475"/>
    </source>
</evidence>
<comment type="caution">
    <text evidence="10">The sequence shown here is derived from an EMBL/GenBank/DDBJ whole genome shotgun (WGS) entry which is preliminary data.</text>
</comment>
<dbReference type="InterPro" id="IPR013059">
    <property type="entry name" value="Trp_tyr_transpt"/>
</dbReference>
<dbReference type="Gene3D" id="1.20.1740.10">
    <property type="entry name" value="Amino acid/polyamine transporter I"/>
    <property type="match status" value="1"/>
</dbReference>
<feature type="transmembrane region" description="Helical" evidence="9">
    <location>
        <begin position="371"/>
        <end position="391"/>
    </location>
</feature>
<dbReference type="GO" id="GO:0003333">
    <property type="term" value="P:amino acid transmembrane transport"/>
    <property type="evidence" value="ECO:0007669"/>
    <property type="project" value="InterPro"/>
</dbReference>
<evidence type="ECO:0008006" key="12">
    <source>
        <dbReference type="Google" id="ProtNLM"/>
    </source>
</evidence>
<evidence type="ECO:0000313" key="10">
    <source>
        <dbReference type="EMBL" id="PCI76135.1"/>
    </source>
</evidence>
<feature type="transmembrane region" description="Helical" evidence="9">
    <location>
        <begin position="177"/>
        <end position="195"/>
    </location>
</feature>
<evidence type="ECO:0000256" key="8">
    <source>
        <dbReference type="ARBA" id="ARBA00023136"/>
    </source>
</evidence>
<accession>A0A2A4X253</accession>
<dbReference type="Proteomes" id="UP000218775">
    <property type="component" value="Unassembled WGS sequence"/>
</dbReference>
<feature type="transmembrane region" description="Helical" evidence="9">
    <location>
        <begin position="145"/>
        <end position="165"/>
    </location>
</feature>
<feature type="transmembrane region" description="Helical" evidence="9">
    <location>
        <begin position="79"/>
        <end position="100"/>
    </location>
</feature>
<keyword evidence="6" id="KW-0029">Amino-acid transport</keyword>
<feature type="transmembrane region" description="Helical" evidence="9">
    <location>
        <begin position="216"/>
        <end position="236"/>
    </location>
</feature>
<keyword evidence="4" id="KW-0997">Cell inner membrane</keyword>
<evidence type="ECO:0000256" key="4">
    <source>
        <dbReference type="ARBA" id="ARBA00022519"/>
    </source>
</evidence>
<comment type="subcellular location">
    <subcellularLocation>
        <location evidence="1">Cell inner membrane</location>
        <topology evidence="1">Multi-pass membrane protein</topology>
    </subcellularLocation>
</comment>
<sequence>MRFTRFFSGSCLVAGTMIGAGMLGIPLVTSSAGVVGAFLSTFVVWIFMLITGLLYLEATLALKDGVHVLSITEHFLGKWGKWVSGFFFIFLYFSLMVAYFDAGGALFAKTFFGVVADNVSIVHISLFALIFFIIVGIGPRSIDRVNMIISSAMIIAFIFLMVEGMPKLGVNTAAKTFHGGATLLSLPILFAAYGFHNIIPSLSSYLKRDKKLLKRCIFVGSFVAFIVYFLWQWIIISTVPMDIITAALHENISVTETFSKVHQMPLFALIGRFFALFAITTSLLGVSFSLVDFLADGMGVSVEERKGVKRWGLAAIVFFLPLLFVWKYPDVFIAALGVAGGFGEAFLNGLLPVALVFVLRYKLKGQEAYSFITHWSFLLFLALMSLGVMVIEYGVLKNHLL</sequence>